<comment type="caution">
    <text evidence="2">The sequence shown here is derived from an EMBL/GenBank/DDBJ whole genome shotgun (WGS) entry which is preliminary data.</text>
</comment>
<evidence type="ECO:0000313" key="3">
    <source>
        <dbReference type="Proteomes" id="UP000278398"/>
    </source>
</evidence>
<dbReference type="RefSeq" id="WP_126701334.1">
    <property type="nucleotide sequence ID" value="NZ_RWKW01000070.1"/>
</dbReference>
<evidence type="ECO:0000256" key="1">
    <source>
        <dbReference type="SAM" id="MobiDB-lite"/>
    </source>
</evidence>
<feature type="region of interest" description="Disordered" evidence="1">
    <location>
        <begin position="1"/>
        <end position="31"/>
    </location>
</feature>
<organism evidence="2 3">
    <name type="scientific">Aquibium carbonis</name>
    <dbReference type="NCBI Taxonomy" id="2495581"/>
    <lineage>
        <taxon>Bacteria</taxon>
        <taxon>Pseudomonadati</taxon>
        <taxon>Pseudomonadota</taxon>
        <taxon>Alphaproteobacteria</taxon>
        <taxon>Hyphomicrobiales</taxon>
        <taxon>Phyllobacteriaceae</taxon>
        <taxon>Aquibium</taxon>
    </lineage>
</organism>
<name>A0A429YU54_9HYPH</name>
<sequence>MTNDHNPDDKKRKLPSDGVERKALRLAETTDVSVGQAREMILEHGKDNPRVEQEAKNFKAEG</sequence>
<keyword evidence="3" id="KW-1185">Reference proteome</keyword>
<dbReference type="OrthoDB" id="8087298at2"/>
<protein>
    <recommendedName>
        <fullName evidence="4">DUF3606 domain-containing protein</fullName>
    </recommendedName>
</protein>
<dbReference type="Proteomes" id="UP000278398">
    <property type="component" value="Unassembled WGS sequence"/>
</dbReference>
<proteinExistence type="predicted"/>
<reference evidence="2 3" key="1">
    <citation type="submission" date="2018-12" db="EMBL/GenBank/DDBJ databases">
        <title>Mesorhizobium carbonis sp. nov., isolated from coal mine water.</title>
        <authorList>
            <person name="Xin W."/>
            <person name="Xu Z."/>
            <person name="Xiang F."/>
            <person name="Zhang J."/>
            <person name="Xi L."/>
            <person name="Liu J."/>
        </authorList>
    </citation>
    <scope>NUCLEOTIDE SEQUENCE [LARGE SCALE GENOMIC DNA]</scope>
    <source>
        <strain evidence="2 3">B2.3</strain>
    </source>
</reference>
<gene>
    <name evidence="2" type="ORF">EJC49_18070</name>
</gene>
<dbReference type="AlphaFoldDB" id="A0A429YU54"/>
<evidence type="ECO:0008006" key="4">
    <source>
        <dbReference type="Google" id="ProtNLM"/>
    </source>
</evidence>
<dbReference type="EMBL" id="RWKW01000070">
    <property type="protein sequence ID" value="RST84986.1"/>
    <property type="molecule type" value="Genomic_DNA"/>
</dbReference>
<accession>A0A429YU54</accession>
<feature type="compositionally biased region" description="Basic and acidic residues" evidence="1">
    <location>
        <begin position="1"/>
        <end position="25"/>
    </location>
</feature>
<evidence type="ECO:0000313" key="2">
    <source>
        <dbReference type="EMBL" id="RST84986.1"/>
    </source>
</evidence>